<evidence type="ECO:0000313" key="8">
    <source>
        <dbReference type="EMBL" id="MBN2910725.1"/>
    </source>
</evidence>
<reference evidence="8" key="1">
    <citation type="journal article" date="2024" name="Int. J. Syst. Evol. Microbiol.">
        <title>Polycladomyces zharkentensis sp. nov., a novel thermophilic cellulose- and starch-degrading member of the Bacillota from a geothermal aquifer in Kazakhstan.</title>
        <authorList>
            <person name="Mashzhan A."/>
            <person name="Kistaubayeva A."/>
            <person name="Javier-Lopez R."/>
            <person name="Bissenova U."/>
            <person name="Bissenbay A."/>
            <person name="Birkeland N.K."/>
        </authorList>
    </citation>
    <scope>NUCLEOTIDE SEQUENCE</scope>
    <source>
        <strain evidence="8">ZKZ2T</strain>
    </source>
</reference>
<dbReference type="InterPro" id="IPR001362">
    <property type="entry name" value="Glyco_hydro_32"/>
</dbReference>
<evidence type="ECO:0000256" key="4">
    <source>
        <dbReference type="RuleBase" id="RU362110"/>
    </source>
</evidence>
<dbReference type="Gene3D" id="2.115.10.20">
    <property type="entry name" value="Glycosyl hydrolase domain, family 43"/>
    <property type="match status" value="1"/>
</dbReference>
<evidence type="ECO:0000256" key="1">
    <source>
        <dbReference type="ARBA" id="ARBA00009902"/>
    </source>
</evidence>
<dbReference type="SMART" id="SM00640">
    <property type="entry name" value="Glyco_32"/>
    <property type="match status" value="1"/>
</dbReference>
<proteinExistence type="inferred from homology"/>
<dbReference type="Pfam" id="PF00251">
    <property type="entry name" value="Glyco_hydro_32N"/>
    <property type="match status" value="1"/>
</dbReference>
<dbReference type="InterPro" id="IPR013320">
    <property type="entry name" value="ConA-like_dom_sf"/>
</dbReference>
<dbReference type="PROSITE" id="PS00609">
    <property type="entry name" value="GLYCOSYL_HYDROL_F32"/>
    <property type="match status" value="1"/>
</dbReference>
<dbReference type="CDD" id="cd18622">
    <property type="entry name" value="GH32_Inu-like"/>
    <property type="match status" value="1"/>
</dbReference>
<dbReference type="Pfam" id="PF08244">
    <property type="entry name" value="Glyco_hydro_32C"/>
    <property type="match status" value="1"/>
</dbReference>
<name>A0ABS2WN68_9BACL</name>
<feature type="chain" id="PRO_5046424623" evidence="5">
    <location>
        <begin position="28"/>
        <end position="507"/>
    </location>
</feature>
<evidence type="ECO:0000259" key="6">
    <source>
        <dbReference type="Pfam" id="PF00251"/>
    </source>
</evidence>
<keyword evidence="2 4" id="KW-0378">Hydrolase</keyword>
<evidence type="ECO:0000259" key="7">
    <source>
        <dbReference type="Pfam" id="PF08244"/>
    </source>
</evidence>
<evidence type="ECO:0000313" key="9">
    <source>
        <dbReference type="Proteomes" id="UP001177120"/>
    </source>
</evidence>
<feature type="domain" description="Glycosyl hydrolase family 32 C-terminal" evidence="7">
    <location>
        <begin position="350"/>
        <end position="500"/>
    </location>
</feature>
<dbReference type="PANTHER" id="PTHR42800:SF1">
    <property type="entry name" value="EXOINULINASE INUD (AFU_ORTHOLOGUE AFUA_5G00480)"/>
    <property type="match status" value="1"/>
</dbReference>
<dbReference type="InterPro" id="IPR013148">
    <property type="entry name" value="Glyco_hydro_32_N"/>
</dbReference>
<dbReference type="InterPro" id="IPR013189">
    <property type="entry name" value="Glyco_hydro_32_C"/>
</dbReference>
<evidence type="ECO:0000256" key="5">
    <source>
        <dbReference type="SAM" id="SignalP"/>
    </source>
</evidence>
<dbReference type="Proteomes" id="UP001177120">
    <property type="component" value="Unassembled WGS sequence"/>
</dbReference>
<evidence type="ECO:0000256" key="3">
    <source>
        <dbReference type="ARBA" id="ARBA00023295"/>
    </source>
</evidence>
<keyword evidence="5" id="KW-0732">Signal</keyword>
<dbReference type="SUPFAM" id="SSF75005">
    <property type="entry name" value="Arabinanase/levansucrase/invertase"/>
    <property type="match status" value="1"/>
</dbReference>
<sequence>MGTRRALMSILLVTALLLSWTSSEVKADVKNETGYQEAYRPQYHFSPPKNWMNDPNGLVYYKGEYHLFYQYNPYGNQWGHMSWGHAVSKDLIRWRHLPVALKEDDLGMIFSGSVVVDKHDTSGFFGGKSGLVAIYTSAGESQQQSIAYSKDDGRTWHKYKGNPVIPNPGLKDFRDPKVFWDDQTGKWVMVLAAGDRVMFYSSTNLRNWSYMSQFGADQGAHGGVWECPELFQLPVEGHPGEKKWVLQVDINPGGIAGGSGGQYFVGEFDGKKFTTQQKGIKWVDFGKDFYATQTWSNTPGRLIWVAWMNNWQYAQDIPTSPWRGAMSFPRELSLKKVNGEYVLVQKPVQEINKLREDTRVWNNRIITPGTELLPVRGETLEIEAEFQLDTADEFGLIVRKGTKEKTIIGYNVGNQTLFVDRTQSGRTDFSKDFPVVTKAQMKPKNRVIQLHILVDRSSVEVFGNHGETVLTNQIFPDLKSQGLELYARGGNVKLQTLRIHRLKSAWQ</sequence>
<accession>A0ABS2WN68</accession>
<dbReference type="InterPro" id="IPR018053">
    <property type="entry name" value="Glyco_hydro_32_AS"/>
</dbReference>
<comment type="caution">
    <text evidence="8">The sequence shown here is derived from an EMBL/GenBank/DDBJ whole genome shotgun (WGS) entry which is preliminary data.</text>
</comment>
<keyword evidence="3 4" id="KW-0326">Glycosidase</keyword>
<keyword evidence="9" id="KW-1185">Reference proteome</keyword>
<dbReference type="EMBL" id="JAFHAP010000015">
    <property type="protein sequence ID" value="MBN2910725.1"/>
    <property type="molecule type" value="Genomic_DNA"/>
</dbReference>
<comment type="similarity">
    <text evidence="1 4">Belongs to the glycosyl hydrolase 32 family.</text>
</comment>
<feature type="domain" description="Glycosyl hydrolase family 32 N-terminal" evidence="6">
    <location>
        <begin position="44"/>
        <end position="347"/>
    </location>
</feature>
<evidence type="ECO:0000256" key="2">
    <source>
        <dbReference type="ARBA" id="ARBA00022801"/>
    </source>
</evidence>
<dbReference type="PANTHER" id="PTHR42800">
    <property type="entry name" value="EXOINULINASE INUD (AFU_ORTHOLOGUE AFUA_5G00480)"/>
    <property type="match status" value="1"/>
</dbReference>
<gene>
    <name evidence="8" type="ORF">JQC72_14590</name>
</gene>
<dbReference type="SUPFAM" id="SSF49899">
    <property type="entry name" value="Concanavalin A-like lectins/glucanases"/>
    <property type="match status" value="1"/>
</dbReference>
<protein>
    <submittedName>
        <fullName evidence="8">Glycoside hydrolase family 32 protein</fullName>
    </submittedName>
</protein>
<dbReference type="GO" id="GO:0016787">
    <property type="term" value="F:hydrolase activity"/>
    <property type="evidence" value="ECO:0007669"/>
    <property type="project" value="UniProtKB-KW"/>
</dbReference>
<dbReference type="InterPro" id="IPR023296">
    <property type="entry name" value="Glyco_hydro_beta-prop_sf"/>
</dbReference>
<feature type="signal peptide" evidence="5">
    <location>
        <begin position="1"/>
        <end position="27"/>
    </location>
</feature>
<dbReference type="Gene3D" id="2.60.120.560">
    <property type="entry name" value="Exo-inulinase, domain 1"/>
    <property type="match status" value="1"/>
</dbReference>
<organism evidence="8 9">
    <name type="scientific">Polycladomyces zharkentensis</name>
    <dbReference type="NCBI Taxonomy" id="2807616"/>
    <lineage>
        <taxon>Bacteria</taxon>
        <taxon>Bacillati</taxon>
        <taxon>Bacillota</taxon>
        <taxon>Bacilli</taxon>
        <taxon>Bacillales</taxon>
        <taxon>Thermoactinomycetaceae</taxon>
        <taxon>Polycladomyces</taxon>
    </lineage>
</organism>